<accession>A0AAE0H6Z0</accession>
<dbReference type="GO" id="GO:0016491">
    <property type="term" value="F:oxidoreductase activity"/>
    <property type="evidence" value="ECO:0007669"/>
    <property type="project" value="UniProtKB-KW"/>
</dbReference>
<name>A0AAE0H6Z0_9PEZI</name>
<organism evidence="2 3">
    <name type="scientific">Chaetomium fimeti</name>
    <dbReference type="NCBI Taxonomy" id="1854472"/>
    <lineage>
        <taxon>Eukaryota</taxon>
        <taxon>Fungi</taxon>
        <taxon>Dikarya</taxon>
        <taxon>Ascomycota</taxon>
        <taxon>Pezizomycotina</taxon>
        <taxon>Sordariomycetes</taxon>
        <taxon>Sordariomycetidae</taxon>
        <taxon>Sordariales</taxon>
        <taxon>Chaetomiaceae</taxon>
        <taxon>Chaetomium</taxon>
    </lineage>
</organism>
<dbReference type="PANTHER" id="PTHR43157">
    <property type="entry name" value="PHOSPHATIDYLINOSITOL-GLYCAN BIOSYNTHESIS CLASS F PROTEIN-RELATED"/>
    <property type="match status" value="1"/>
</dbReference>
<dbReference type="PANTHER" id="PTHR43157:SF31">
    <property type="entry name" value="PHOSPHATIDYLINOSITOL-GLYCAN BIOSYNTHESIS CLASS F PROTEIN"/>
    <property type="match status" value="1"/>
</dbReference>
<dbReference type="Pfam" id="PF00106">
    <property type="entry name" value="adh_short"/>
    <property type="match status" value="1"/>
</dbReference>
<comment type="caution">
    <text evidence="2">The sequence shown here is derived from an EMBL/GenBank/DDBJ whole genome shotgun (WGS) entry which is preliminary data.</text>
</comment>
<dbReference type="PRINTS" id="PR00081">
    <property type="entry name" value="GDHRDH"/>
</dbReference>
<evidence type="ECO:0008006" key="4">
    <source>
        <dbReference type="Google" id="ProtNLM"/>
    </source>
</evidence>
<keyword evidence="1" id="KW-0560">Oxidoreductase</keyword>
<evidence type="ECO:0000256" key="1">
    <source>
        <dbReference type="ARBA" id="ARBA00023002"/>
    </source>
</evidence>
<keyword evidence="3" id="KW-1185">Reference proteome</keyword>
<gene>
    <name evidence="2" type="ORF">B0H64DRAFT_330873</name>
</gene>
<evidence type="ECO:0000313" key="3">
    <source>
        <dbReference type="Proteomes" id="UP001278766"/>
    </source>
</evidence>
<dbReference type="RefSeq" id="XP_062654611.1">
    <property type="nucleotide sequence ID" value="XM_062800963.1"/>
</dbReference>
<reference evidence="2" key="2">
    <citation type="submission" date="2023-06" db="EMBL/GenBank/DDBJ databases">
        <authorList>
            <consortium name="Lawrence Berkeley National Laboratory"/>
            <person name="Haridas S."/>
            <person name="Hensen N."/>
            <person name="Bonometti L."/>
            <person name="Westerberg I."/>
            <person name="Brannstrom I.O."/>
            <person name="Guillou S."/>
            <person name="Cros-Aarteil S."/>
            <person name="Calhoun S."/>
            <person name="Kuo A."/>
            <person name="Mondo S."/>
            <person name="Pangilinan J."/>
            <person name="Riley R."/>
            <person name="Labutti K."/>
            <person name="Andreopoulos B."/>
            <person name="Lipzen A."/>
            <person name="Chen C."/>
            <person name="Yanf M."/>
            <person name="Daum C."/>
            <person name="Ng V."/>
            <person name="Clum A."/>
            <person name="Steindorff A."/>
            <person name="Ohm R."/>
            <person name="Martin F."/>
            <person name="Silar P."/>
            <person name="Natvig D."/>
            <person name="Lalanne C."/>
            <person name="Gautier V."/>
            <person name="Ament-Velasquez S.L."/>
            <person name="Kruys A."/>
            <person name="Hutchinson M.I."/>
            <person name="Powell A.J."/>
            <person name="Barry K."/>
            <person name="Miller A.N."/>
            <person name="Grigoriev I.V."/>
            <person name="Debuchy R."/>
            <person name="Gladieux P."/>
            <person name="Thoren M.H."/>
            <person name="Johannesson H."/>
        </authorList>
    </citation>
    <scope>NUCLEOTIDE SEQUENCE</scope>
    <source>
        <strain evidence="2">CBS 168.71</strain>
    </source>
</reference>
<dbReference type="InterPro" id="IPR036291">
    <property type="entry name" value="NAD(P)-bd_dom_sf"/>
</dbReference>
<sequence>MPSFGDFVRTQFLLKIPNPIVSFASKTVIVTGANGGLGKEAAKHIVRLGASTVILGCRSLSKGNAAKHEIETVSGCGPSVLQVWELDIESPKSIQQFVDRANALPRLDVLINNAGIQSQKFSVVYGTERTLAVNVIGTFLLALQLLPKLRETARNYRTTPHMTFVGSAMYDVAKWPDQHGDNIFAWFEDKTHFSAINQYSLSKLLQLYAVIQLSAIIDPSGTPTADSPSPVVINSLDPCFCKTGLPGELPVTMRVALRIFELTARSAEEGARLVVQTAAAGRETHGLYMRAGKVREYDPIARDVEKAVYVWELLCKKLEGLQPGILQNLRETE</sequence>
<proteinExistence type="predicted"/>
<evidence type="ECO:0000313" key="2">
    <source>
        <dbReference type="EMBL" id="KAK3291097.1"/>
    </source>
</evidence>
<dbReference type="GeneID" id="87837911"/>
<dbReference type="Gene3D" id="3.40.50.720">
    <property type="entry name" value="NAD(P)-binding Rossmann-like Domain"/>
    <property type="match status" value="1"/>
</dbReference>
<dbReference type="InterPro" id="IPR002347">
    <property type="entry name" value="SDR_fam"/>
</dbReference>
<dbReference type="SUPFAM" id="SSF51735">
    <property type="entry name" value="NAD(P)-binding Rossmann-fold domains"/>
    <property type="match status" value="1"/>
</dbReference>
<dbReference type="AlphaFoldDB" id="A0AAE0H6Z0"/>
<dbReference type="Proteomes" id="UP001278766">
    <property type="component" value="Unassembled WGS sequence"/>
</dbReference>
<reference evidence="2" key="1">
    <citation type="journal article" date="2023" name="Mol. Phylogenet. Evol.">
        <title>Genome-scale phylogeny and comparative genomics of the fungal order Sordariales.</title>
        <authorList>
            <person name="Hensen N."/>
            <person name="Bonometti L."/>
            <person name="Westerberg I."/>
            <person name="Brannstrom I.O."/>
            <person name="Guillou S."/>
            <person name="Cros-Aarteil S."/>
            <person name="Calhoun S."/>
            <person name="Haridas S."/>
            <person name="Kuo A."/>
            <person name="Mondo S."/>
            <person name="Pangilinan J."/>
            <person name="Riley R."/>
            <person name="LaButti K."/>
            <person name="Andreopoulos B."/>
            <person name="Lipzen A."/>
            <person name="Chen C."/>
            <person name="Yan M."/>
            <person name="Daum C."/>
            <person name="Ng V."/>
            <person name="Clum A."/>
            <person name="Steindorff A."/>
            <person name="Ohm R.A."/>
            <person name="Martin F."/>
            <person name="Silar P."/>
            <person name="Natvig D.O."/>
            <person name="Lalanne C."/>
            <person name="Gautier V."/>
            <person name="Ament-Velasquez S.L."/>
            <person name="Kruys A."/>
            <person name="Hutchinson M.I."/>
            <person name="Powell A.J."/>
            <person name="Barry K."/>
            <person name="Miller A.N."/>
            <person name="Grigoriev I.V."/>
            <person name="Debuchy R."/>
            <person name="Gladieux P."/>
            <person name="Hiltunen Thoren M."/>
            <person name="Johannesson H."/>
        </authorList>
    </citation>
    <scope>NUCLEOTIDE SEQUENCE</scope>
    <source>
        <strain evidence="2">CBS 168.71</strain>
    </source>
</reference>
<protein>
    <recommendedName>
        <fullName evidence="4">NAD(P)-binding protein</fullName>
    </recommendedName>
</protein>
<dbReference type="EMBL" id="JAUEPN010000010">
    <property type="protein sequence ID" value="KAK3291097.1"/>
    <property type="molecule type" value="Genomic_DNA"/>
</dbReference>